<dbReference type="RefSeq" id="WP_354641373.1">
    <property type="nucleotide sequence ID" value="NZ_CP159872.1"/>
</dbReference>
<dbReference type="InterPro" id="IPR000182">
    <property type="entry name" value="GNAT_dom"/>
</dbReference>
<dbReference type="EMBL" id="CP159872">
    <property type="protein sequence ID" value="XCM80435.1"/>
    <property type="molecule type" value="Genomic_DNA"/>
</dbReference>
<dbReference type="Gene3D" id="3.40.630.30">
    <property type="match status" value="1"/>
</dbReference>
<dbReference type="SUPFAM" id="SSF55729">
    <property type="entry name" value="Acyl-CoA N-acyltransferases (Nat)"/>
    <property type="match status" value="1"/>
</dbReference>
<dbReference type="Pfam" id="PF00583">
    <property type="entry name" value="Acetyltransf_1"/>
    <property type="match status" value="1"/>
</dbReference>
<accession>A0AAU8JWW8</accession>
<keyword evidence="1" id="KW-0808">Transferase</keyword>
<evidence type="ECO:0000256" key="1">
    <source>
        <dbReference type="ARBA" id="ARBA00022679"/>
    </source>
</evidence>
<organism evidence="4">
    <name type="scientific">Kitasatospora camelliae</name>
    <dbReference type="NCBI Taxonomy" id="3156397"/>
    <lineage>
        <taxon>Bacteria</taxon>
        <taxon>Bacillati</taxon>
        <taxon>Actinomycetota</taxon>
        <taxon>Actinomycetes</taxon>
        <taxon>Kitasatosporales</taxon>
        <taxon>Streptomycetaceae</taxon>
        <taxon>Kitasatospora</taxon>
    </lineage>
</organism>
<name>A0AAU8JWW8_9ACTN</name>
<dbReference type="KEGG" id="kcm:ABWK59_16655"/>
<dbReference type="PANTHER" id="PTHR43877">
    <property type="entry name" value="AMINOALKYLPHOSPHONATE N-ACETYLTRANSFERASE-RELATED-RELATED"/>
    <property type="match status" value="1"/>
</dbReference>
<dbReference type="GO" id="GO:0016747">
    <property type="term" value="F:acyltransferase activity, transferring groups other than amino-acyl groups"/>
    <property type="evidence" value="ECO:0007669"/>
    <property type="project" value="InterPro"/>
</dbReference>
<evidence type="ECO:0000313" key="4">
    <source>
        <dbReference type="EMBL" id="XCM80435.1"/>
    </source>
</evidence>
<reference evidence="4" key="1">
    <citation type="submission" date="2024-06" db="EMBL/GenBank/DDBJ databases">
        <title>The genome sequences of Kitasatospora sp. strain HUAS MG31.</title>
        <authorList>
            <person name="Mo P."/>
        </authorList>
    </citation>
    <scope>NUCLEOTIDE SEQUENCE</scope>
    <source>
        <strain evidence="4">HUAS MG31</strain>
    </source>
</reference>
<keyword evidence="2" id="KW-0012">Acyltransferase</keyword>
<sequence length="207" mass="22070">MTAVTPTETTEAVEAAGTAGTAAAAEAVRITRLDPEELPAHLPGLAELLADAVDGGASVGFLAPFDRDAARTWWETQLPDLTAGHRQLWIARDGDRVLGTIGLVPERKPNGRHRAEIVKLMVHRTARGRGLARALLATAERAAADLGATLLILDTETDSPAEHLYRRAGWIPYGLLPDHAARPDGTLAATTFFRKPLTPRTSLTPPA</sequence>
<dbReference type="PROSITE" id="PS51186">
    <property type="entry name" value="GNAT"/>
    <property type="match status" value="1"/>
</dbReference>
<evidence type="ECO:0000259" key="3">
    <source>
        <dbReference type="PROSITE" id="PS51186"/>
    </source>
</evidence>
<gene>
    <name evidence="4" type="ORF">ABWK59_16655</name>
</gene>
<evidence type="ECO:0000256" key="2">
    <source>
        <dbReference type="ARBA" id="ARBA00023315"/>
    </source>
</evidence>
<dbReference type="InterPro" id="IPR050832">
    <property type="entry name" value="Bact_Acetyltransf"/>
</dbReference>
<protein>
    <submittedName>
        <fullName evidence="4">GNAT family N-acetyltransferase</fullName>
    </submittedName>
</protein>
<dbReference type="PANTHER" id="PTHR43877:SF2">
    <property type="entry name" value="AMINOALKYLPHOSPHONATE N-ACETYLTRANSFERASE-RELATED"/>
    <property type="match status" value="1"/>
</dbReference>
<dbReference type="CDD" id="cd04301">
    <property type="entry name" value="NAT_SF"/>
    <property type="match status" value="1"/>
</dbReference>
<proteinExistence type="predicted"/>
<dbReference type="AlphaFoldDB" id="A0AAU8JWW8"/>
<feature type="domain" description="N-acetyltransferase" evidence="3">
    <location>
        <begin position="28"/>
        <end position="198"/>
    </location>
</feature>
<dbReference type="InterPro" id="IPR016181">
    <property type="entry name" value="Acyl_CoA_acyltransferase"/>
</dbReference>